<comment type="caution">
    <text evidence="1">The sequence shown here is derived from an EMBL/GenBank/DDBJ whole genome shotgun (WGS) entry which is preliminary data.</text>
</comment>
<dbReference type="EMBL" id="QLNT01000016">
    <property type="protein sequence ID" value="KAF3066952.1"/>
    <property type="molecule type" value="Genomic_DNA"/>
</dbReference>
<evidence type="ECO:0000313" key="2">
    <source>
        <dbReference type="Proteomes" id="UP000801864"/>
    </source>
</evidence>
<reference evidence="1 2" key="1">
    <citation type="submission" date="2018-06" db="EMBL/GenBank/DDBJ databases">
        <title>Genome analysis of cellulolytic fungus Trichoderma lentiforme CFAM-422.</title>
        <authorList>
            <person name="Steindorff A.S."/>
            <person name="Formighieri E.F."/>
            <person name="Midorikawa G.E.O."/>
            <person name="Tamietti M.S."/>
            <person name="Ramos E.Z."/>
            <person name="Silva A.S."/>
            <person name="Bon E.P.S."/>
            <person name="Mendes T.D."/>
            <person name="Damaso M.C.T."/>
            <person name="Favaro L.C.L."/>
        </authorList>
    </citation>
    <scope>NUCLEOTIDE SEQUENCE [LARGE SCALE GENOMIC DNA]</scope>
    <source>
        <strain evidence="1 2">CFAM-422</strain>
    </source>
</reference>
<protein>
    <submittedName>
        <fullName evidence="1">Uncharacterized protein</fullName>
    </submittedName>
</protein>
<gene>
    <name evidence="1" type="ORF">CFAM422_009042</name>
</gene>
<proteinExistence type="predicted"/>
<sequence length="75" mass="7529">MAILCLQNVVSKSAGLGSGDLTSATGHQPHQANCGSGHSGTCHVTSLTLFPAVAKCGEAPSMRVDIIRPVASVPS</sequence>
<keyword evidence="2" id="KW-1185">Reference proteome</keyword>
<name>A0A9P5C9P4_9HYPO</name>
<dbReference type="Proteomes" id="UP000801864">
    <property type="component" value="Unassembled WGS sequence"/>
</dbReference>
<dbReference type="AlphaFoldDB" id="A0A9P5C9P4"/>
<evidence type="ECO:0000313" key="1">
    <source>
        <dbReference type="EMBL" id="KAF3066952.1"/>
    </source>
</evidence>
<organism evidence="1 2">
    <name type="scientific">Trichoderma lentiforme</name>
    <dbReference type="NCBI Taxonomy" id="1567552"/>
    <lineage>
        <taxon>Eukaryota</taxon>
        <taxon>Fungi</taxon>
        <taxon>Dikarya</taxon>
        <taxon>Ascomycota</taxon>
        <taxon>Pezizomycotina</taxon>
        <taxon>Sordariomycetes</taxon>
        <taxon>Hypocreomycetidae</taxon>
        <taxon>Hypocreales</taxon>
        <taxon>Hypocreaceae</taxon>
        <taxon>Trichoderma</taxon>
    </lineage>
</organism>
<accession>A0A9P5C9P4</accession>